<name>A0A1K1LEU2_9BACT</name>
<dbReference type="AlphaFoldDB" id="A0A1K1LEU2"/>
<keyword evidence="2" id="KW-1185">Reference proteome</keyword>
<evidence type="ECO:0000313" key="2">
    <source>
        <dbReference type="Proteomes" id="UP000186323"/>
    </source>
</evidence>
<dbReference type="KEGG" id="dpg:DESPIGER_0045"/>
<dbReference type="OrthoDB" id="5451566at2"/>
<accession>A0A1K1LEU2</accession>
<dbReference type="RefSeq" id="WP_006006606.1">
    <property type="nucleotide sequence ID" value="NZ_CABKOD010000040.1"/>
</dbReference>
<protein>
    <submittedName>
        <fullName evidence="1">Uncharacterized protein</fullName>
    </submittedName>
</protein>
<sequence>MQAFATEVITRAALAAGLPEGRVMAAVKKDNLTIDRPRVEMQFLPEKYTRTGRKLGVSRETVKGEDGTEKLMLVRKRELYVVELPVNVNVLSEDREWLERFSYAFVAALPRGGNDSRGNWVKIQVRKATFSRPPDKRVGDAVIEVFTRASRLFVLTFTGRITTEEREDLIPSFTINPHIRKA</sequence>
<evidence type="ECO:0000313" key="1">
    <source>
        <dbReference type="EMBL" id="SFV71950.1"/>
    </source>
</evidence>
<reference evidence="2" key="1">
    <citation type="submission" date="2016-10" db="EMBL/GenBank/DDBJ databases">
        <authorList>
            <person name="Wegmann U."/>
        </authorList>
    </citation>
    <scope>NUCLEOTIDE SEQUENCE [LARGE SCALE GENOMIC DNA]</scope>
</reference>
<dbReference type="Proteomes" id="UP000186323">
    <property type="component" value="Chromosome I"/>
</dbReference>
<organism evidence="1 2">
    <name type="scientific">Desulfovibrio piger</name>
    <dbReference type="NCBI Taxonomy" id="901"/>
    <lineage>
        <taxon>Bacteria</taxon>
        <taxon>Pseudomonadati</taxon>
        <taxon>Thermodesulfobacteriota</taxon>
        <taxon>Desulfovibrionia</taxon>
        <taxon>Desulfovibrionales</taxon>
        <taxon>Desulfovibrionaceae</taxon>
        <taxon>Desulfovibrio</taxon>
    </lineage>
</organism>
<dbReference type="EMBL" id="LT630450">
    <property type="protein sequence ID" value="SFV71950.1"/>
    <property type="molecule type" value="Genomic_DNA"/>
</dbReference>
<gene>
    <name evidence="1" type="ORF">DESPIGER_0045</name>
</gene>
<proteinExistence type="predicted"/>